<dbReference type="Pfam" id="PF03208">
    <property type="entry name" value="PRA1"/>
    <property type="match status" value="1"/>
</dbReference>
<evidence type="ECO:0000313" key="6">
    <source>
        <dbReference type="EnsemblMetazoa" id="MDOA009217-PB"/>
    </source>
</evidence>
<protein>
    <recommendedName>
        <fullName evidence="5">PRA1 family protein</fullName>
    </recommendedName>
</protein>
<dbReference type="AlphaFoldDB" id="A0A1I8MWR1"/>
<name>A0A1I8MWR1_MUSDO</name>
<keyword evidence="4 5" id="KW-0472">Membrane</keyword>
<keyword evidence="7" id="KW-1185">Reference proteome</keyword>
<comment type="subcellular location">
    <subcellularLocation>
        <location evidence="1 5">Membrane</location>
        <topology evidence="1 5">Multi-pass membrane protein</topology>
    </subcellularLocation>
</comment>
<dbReference type="OrthoDB" id="18213at2759"/>
<sequence length="191" mass="21371">MVDVAADSLELPPLRSLDDFVLGSARFQIPNIKDFDKWGNRVVKNLLYYQTNYFLLFLAIYGLMMIVNPVKIICGLTVQAMIIAIILHFFSGQTRFVRLRVPAAGSDTQKWYILGGALLVGYLLLHWFDAILLSCFTLLLPFSLTFIHASLRLRNLKNKVTNLATGVSLSPSTPMGVFLDAFNIAADRVLS</sequence>
<feature type="transmembrane region" description="Helical" evidence="5">
    <location>
        <begin position="131"/>
        <end position="151"/>
    </location>
</feature>
<evidence type="ECO:0000313" key="8">
    <source>
        <dbReference type="RefSeq" id="XP_011294507.1"/>
    </source>
</evidence>
<reference evidence="8" key="2">
    <citation type="submission" date="2025-04" db="UniProtKB">
        <authorList>
            <consortium name="RefSeq"/>
        </authorList>
    </citation>
    <scope>IDENTIFICATION</scope>
    <source>
        <strain evidence="8">Aabys</strain>
    </source>
</reference>
<dbReference type="VEuPathDB" id="VectorBase:MDOMA2_001338"/>
<dbReference type="PANTHER" id="PTHR12859:SF0">
    <property type="entry name" value="PRA1 FAMILY PROTEIN"/>
    <property type="match status" value="1"/>
</dbReference>
<dbReference type="eggNOG" id="KOG4050">
    <property type="taxonomic scope" value="Eukaryota"/>
</dbReference>
<dbReference type="VEuPathDB" id="VectorBase:MDOA009217"/>
<organism evidence="6">
    <name type="scientific">Musca domestica</name>
    <name type="common">House fly</name>
    <dbReference type="NCBI Taxonomy" id="7370"/>
    <lineage>
        <taxon>Eukaryota</taxon>
        <taxon>Metazoa</taxon>
        <taxon>Ecdysozoa</taxon>
        <taxon>Arthropoda</taxon>
        <taxon>Hexapoda</taxon>
        <taxon>Insecta</taxon>
        <taxon>Pterygota</taxon>
        <taxon>Neoptera</taxon>
        <taxon>Endopterygota</taxon>
        <taxon>Diptera</taxon>
        <taxon>Brachycera</taxon>
        <taxon>Muscomorpha</taxon>
        <taxon>Muscoidea</taxon>
        <taxon>Muscidae</taxon>
        <taxon>Musca</taxon>
    </lineage>
</organism>
<dbReference type="EnsemblMetazoa" id="MDOA009217-RB">
    <property type="protein sequence ID" value="MDOA009217-PB"/>
    <property type="gene ID" value="MDOA009217"/>
</dbReference>
<gene>
    <name evidence="6" type="primary">101889714</name>
    <name evidence="8" type="synonym">LOC101889714</name>
</gene>
<dbReference type="KEGG" id="mde:101889714"/>
<feature type="transmembrane region" description="Helical" evidence="5">
    <location>
        <begin position="46"/>
        <end position="64"/>
    </location>
</feature>
<evidence type="ECO:0000256" key="5">
    <source>
        <dbReference type="RuleBase" id="RU363107"/>
    </source>
</evidence>
<dbReference type="RefSeq" id="XP_011294507.1">
    <property type="nucleotide sequence ID" value="XM_011296205.2"/>
</dbReference>
<accession>A0A1I8MWR1</accession>
<evidence type="ECO:0000256" key="4">
    <source>
        <dbReference type="ARBA" id="ARBA00023136"/>
    </source>
</evidence>
<evidence type="ECO:0000256" key="3">
    <source>
        <dbReference type="ARBA" id="ARBA00022989"/>
    </source>
</evidence>
<evidence type="ECO:0000256" key="1">
    <source>
        <dbReference type="ARBA" id="ARBA00004141"/>
    </source>
</evidence>
<dbReference type="InterPro" id="IPR004895">
    <property type="entry name" value="Prenylated_rab_accept_PRA1"/>
</dbReference>
<keyword evidence="3 5" id="KW-1133">Transmembrane helix</keyword>
<dbReference type="PANTHER" id="PTHR12859">
    <property type="entry name" value="PRA1 PROTEIN"/>
    <property type="match status" value="1"/>
</dbReference>
<feature type="transmembrane region" description="Helical" evidence="5">
    <location>
        <begin position="70"/>
        <end position="90"/>
    </location>
</feature>
<evidence type="ECO:0000256" key="2">
    <source>
        <dbReference type="ARBA" id="ARBA00022692"/>
    </source>
</evidence>
<dbReference type="GO" id="GO:0016020">
    <property type="term" value="C:membrane"/>
    <property type="evidence" value="ECO:0007669"/>
    <property type="project" value="UniProtKB-SubCell"/>
</dbReference>
<reference evidence="6" key="1">
    <citation type="submission" date="2020-05" db="UniProtKB">
        <authorList>
            <consortium name="EnsemblMetazoa"/>
        </authorList>
    </citation>
    <scope>IDENTIFICATION</scope>
    <source>
        <strain evidence="6">Aabys</strain>
    </source>
</reference>
<proteinExistence type="inferred from homology"/>
<feature type="transmembrane region" description="Helical" evidence="5">
    <location>
        <begin position="110"/>
        <end position="125"/>
    </location>
</feature>
<dbReference type="Proteomes" id="UP001652621">
    <property type="component" value="Unplaced"/>
</dbReference>
<comment type="similarity">
    <text evidence="5">Belongs to the PRA1 family.</text>
</comment>
<keyword evidence="2 5" id="KW-0812">Transmembrane</keyword>
<evidence type="ECO:0000313" key="7">
    <source>
        <dbReference type="Proteomes" id="UP001652621"/>
    </source>
</evidence>
<dbReference type="GeneID" id="101889714"/>